<feature type="domain" description="Helicase ATP-binding" evidence="7">
    <location>
        <begin position="400"/>
        <end position="580"/>
    </location>
</feature>
<accession>A0A8X7NEG1</accession>
<dbReference type="PROSITE" id="PS51194">
    <property type="entry name" value="HELICASE_CTER"/>
    <property type="match status" value="1"/>
</dbReference>
<comment type="caution">
    <text evidence="9">The sequence shown here is derived from an EMBL/GenBank/DDBJ whole genome shotgun (WGS) entry which is preliminary data.</text>
</comment>
<dbReference type="PANTHER" id="PTHR45629">
    <property type="entry name" value="SNF2/RAD54 FAMILY MEMBER"/>
    <property type="match status" value="1"/>
</dbReference>
<evidence type="ECO:0000259" key="8">
    <source>
        <dbReference type="PROSITE" id="PS51194"/>
    </source>
</evidence>
<feature type="compositionally biased region" description="Acidic residues" evidence="6">
    <location>
        <begin position="145"/>
        <end position="163"/>
    </location>
</feature>
<dbReference type="PROSITE" id="PS00690">
    <property type="entry name" value="DEAH_ATP_HELICASE"/>
    <property type="match status" value="1"/>
</dbReference>
<feature type="compositionally biased region" description="Low complexity" evidence="6">
    <location>
        <begin position="280"/>
        <end position="298"/>
    </location>
</feature>
<dbReference type="AlphaFoldDB" id="A0A8X7NEG1"/>
<feature type="compositionally biased region" description="Acidic residues" evidence="6">
    <location>
        <begin position="1045"/>
        <end position="1058"/>
    </location>
</feature>
<gene>
    <name evidence="9" type="ORF">A4X09_0g933</name>
</gene>
<dbReference type="PROSITE" id="PS51192">
    <property type="entry name" value="HELICASE_ATP_BIND_1"/>
    <property type="match status" value="1"/>
</dbReference>
<keyword evidence="5" id="KW-0539">Nucleus</keyword>
<dbReference type="InterPro" id="IPR014001">
    <property type="entry name" value="Helicase_ATP-bd"/>
</dbReference>
<dbReference type="SUPFAM" id="SSF52540">
    <property type="entry name" value="P-loop containing nucleoside triphosphate hydrolases"/>
    <property type="match status" value="2"/>
</dbReference>
<feature type="compositionally biased region" description="Basic residues" evidence="6">
    <location>
        <begin position="243"/>
        <end position="256"/>
    </location>
</feature>
<keyword evidence="3" id="KW-0378">Hydrolase</keyword>
<reference evidence="9" key="1">
    <citation type="submission" date="2016-04" db="EMBL/GenBank/DDBJ databases">
        <authorList>
            <person name="Nguyen H.D."/>
            <person name="Samba Siva P."/>
            <person name="Cullis J."/>
            <person name="Levesque C.A."/>
            <person name="Hambleton S."/>
        </authorList>
    </citation>
    <scope>NUCLEOTIDE SEQUENCE</scope>
    <source>
        <strain evidence="9">DAOMC 236422</strain>
    </source>
</reference>
<feature type="region of interest" description="Disordered" evidence="6">
    <location>
        <begin position="993"/>
        <end position="1020"/>
    </location>
</feature>
<sequence length="1238" mass="137773">MLELKKTSESQSGSEGAYEGSDWDEIIKEEIEEEDALRKTKAPKRKRATSKAAGSSSKDRSQPARRRRRVLMTAGQEKEQAEPAPRKIRSGARYFGPKWSLLPDGRYQYIYDSDETVSGNEDRNPLWDLLGMDRQGRLIQPFDSSDNDDTAPDDTAPESDSDDNLPSLVVNGARPSTLGDPAKNGSQAELLLHGEAPPGLNVNSSLPPAAAPTGASSSSVRPSTARIEDSGSASESDLSADKLRKRRRAKLQRKFKKEQDLSSLAPSGTHARSISLSGVSASTSQTSKPSSSRTSTASGPITIDPASDERDKSQSRLEQSAKKGKGKALARPDWWGKDAIDGLPEEQLLPRPNFNCSEEVKKNTLPLHLGTNEKGKVVQVPKTINRFLRDYQRDGIRFLYNCYSEGRGGILGDDMGLGKTCQTISFLAAIMDKKGLGQMDQHRRKTAVEAKQPTPWPTALVVCPNSVVENWSREFDMWGWFEWKTMDMKSFKQVLKDLDNGYLDVVIATHDFVTNHIDEIGRKPFGCIVVDEVHRVKNADAARTKAYKSFRCKTRFGLTGTAVQNDFGELHTMLDWSNPGRVGNKRQWDRTINMPLQRLLDKDLTEQGTYDEQIRRLAFLQRLLPKFYLRRDKRIIAHQMPVKRDFLIFCSLTEEQVMTYNRLLHFHNVENFIVAQEPCGCGRRHPISRAPMKVGECCWPVSVKRRLLMWITILKQASDHAALLYWNPEDNFPGDPVKYGKYVKQREICKVMYPDDWESKRCTVQNGLRAELCGKWLVLQNLLREWKKAGDKVLLFSQNLRLLDWLETLVQLAGFVHRRLDGTTAQALRQSYVDDFNYSEEITVFLISTMAGGVGLNLTAANKVVIFDPHWNPAVDQQAQDRAYRIGQTRDVDVYRLVGSGSLEERIFRRQIHKQQLANLAYGDEKQERYFSGVKGVKGSETEIWGMASLFTFEPRKVPAGGLIEEVDLEEAEAFAQDLEHAVKAPAVTPTKDATVKGKAKGTKGKGKGKASDDKEGDPAEHVALDPMEALILQDQALAELSSDTADEDPSTTEEKEDEKEKSATRHGQVSGEGVRSVRHDQLIAPGKPQGPSGTAEPRKVLRRLDDVPTIYHQGDTVIIGRPSHLRLDWSAPTKAKAEGKGAASKTPGSSSLISSSGSKPAKGDGERTRQLPAGLGMAAGPPASSSQSQSQAQTQMQTQSESQQSQSQVVKPRWRPPSPRRGQGSSRHGPRSRRPAF</sequence>
<dbReference type="InterPro" id="IPR001650">
    <property type="entry name" value="Helicase_C-like"/>
</dbReference>
<evidence type="ECO:0000313" key="10">
    <source>
        <dbReference type="Proteomes" id="UP000078113"/>
    </source>
</evidence>
<feature type="domain" description="Helicase C-terminal" evidence="8">
    <location>
        <begin position="778"/>
        <end position="932"/>
    </location>
</feature>
<evidence type="ECO:0000259" key="7">
    <source>
        <dbReference type="PROSITE" id="PS51192"/>
    </source>
</evidence>
<feature type="compositionally biased region" description="Basic and acidic residues" evidence="6">
    <location>
        <begin position="1010"/>
        <end position="1020"/>
    </location>
</feature>
<dbReference type="InterPro" id="IPR049730">
    <property type="entry name" value="SNF2/RAD54-like_C"/>
</dbReference>
<feature type="compositionally biased region" description="Basic and acidic residues" evidence="6">
    <location>
        <begin position="307"/>
        <end position="321"/>
    </location>
</feature>
<keyword evidence="4" id="KW-0067">ATP-binding</keyword>
<dbReference type="EMBL" id="LWDG02000019">
    <property type="protein sequence ID" value="KAE8271412.1"/>
    <property type="molecule type" value="Genomic_DNA"/>
</dbReference>
<feature type="compositionally biased region" description="Low complexity" evidence="6">
    <location>
        <begin position="204"/>
        <end position="219"/>
    </location>
</feature>
<organism evidence="9 10">
    <name type="scientific">Tilletia walkeri</name>
    <dbReference type="NCBI Taxonomy" id="117179"/>
    <lineage>
        <taxon>Eukaryota</taxon>
        <taxon>Fungi</taxon>
        <taxon>Dikarya</taxon>
        <taxon>Basidiomycota</taxon>
        <taxon>Ustilaginomycotina</taxon>
        <taxon>Exobasidiomycetes</taxon>
        <taxon>Tilletiales</taxon>
        <taxon>Tilletiaceae</taxon>
        <taxon>Tilletia</taxon>
    </lineage>
</organism>
<dbReference type="Proteomes" id="UP000078113">
    <property type="component" value="Unassembled WGS sequence"/>
</dbReference>
<dbReference type="GO" id="GO:0005634">
    <property type="term" value="C:nucleus"/>
    <property type="evidence" value="ECO:0007669"/>
    <property type="project" value="UniProtKB-SubCell"/>
</dbReference>
<dbReference type="Gene3D" id="3.40.50.300">
    <property type="entry name" value="P-loop containing nucleotide triphosphate hydrolases"/>
    <property type="match status" value="1"/>
</dbReference>
<feature type="compositionally biased region" description="Basic residues" evidence="6">
    <location>
        <begin position="1229"/>
        <end position="1238"/>
    </location>
</feature>
<dbReference type="GO" id="GO:0005524">
    <property type="term" value="F:ATP binding"/>
    <property type="evidence" value="ECO:0007669"/>
    <property type="project" value="InterPro"/>
</dbReference>
<comment type="subcellular location">
    <subcellularLocation>
        <location evidence="1">Nucleus</location>
    </subcellularLocation>
</comment>
<dbReference type="PANTHER" id="PTHR45629:SF7">
    <property type="entry name" value="DNA EXCISION REPAIR PROTEIN ERCC-6-RELATED"/>
    <property type="match status" value="1"/>
</dbReference>
<evidence type="ECO:0000256" key="6">
    <source>
        <dbReference type="SAM" id="MobiDB-lite"/>
    </source>
</evidence>
<feature type="compositionally biased region" description="Low complexity" evidence="6">
    <location>
        <begin position="1184"/>
        <end position="1209"/>
    </location>
</feature>
<proteinExistence type="predicted"/>
<dbReference type="Gene3D" id="3.40.50.10810">
    <property type="entry name" value="Tandem AAA-ATPase domain"/>
    <property type="match status" value="1"/>
</dbReference>
<dbReference type="InterPro" id="IPR038718">
    <property type="entry name" value="SNF2-like_sf"/>
</dbReference>
<keyword evidence="10" id="KW-1185">Reference proteome</keyword>
<evidence type="ECO:0000256" key="2">
    <source>
        <dbReference type="ARBA" id="ARBA00022741"/>
    </source>
</evidence>
<dbReference type="InterPro" id="IPR050496">
    <property type="entry name" value="SNF2_RAD54_helicase_repair"/>
</dbReference>
<dbReference type="SMART" id="SM00490">
    <property type="entry name" value="HELICc"/>
    <property type="match status" value="1"/>
</dbReference>
<dbReference type="SMART" id="SM00487">
    <property type="entry name" value="DEXDc"/>
    <property type="match status" value="1"/>
</dbReference>
<feature type="compositionally biased region" description="Basic and acidic residues" evidence="6">
    <location>
        <begin position="1097"/>
        <end position="1107"/>
    </location>
</feature>
<feature type="compositionally biased region" description="Low complexity" evidence="6">
    <location>
        <begin position="1141"/>
        <end position="1161"/>
    </location>
</feature>
<keyword evidence="2" id="KW-0547">Nucleotide-binding</keyword>
<feature type="region of interest" description="Disordered" evidence="6">
    <location>
        <begin position="1"/>
        <end position="95"/>
    </location>
</feature>
<dbReference type="FunFam" id="3.40.50.10810:FF:000019">
    <property type="entry name" value="DNA excision repair protein ERCC-6-like 2 isoform X1"/>
    <property type="match status" value="1"/>
</dbReference>
<protein>
    <submittedName>
        <fullName evidence="9">Uncharacterized protein</fullName>
    </submittedName>
</protein>
<feature type="compositionally biased region" description="Polar residues" evidence="6">
    <location>
        <begin position="261"/>
        <end position="279"/>
    </location>
</feature>
<dbReference type="InterPro" id="IPR027417">
    <property type="entry name" value="P-loop_NTPase"/>
</dbReference>
<name>A0A8X7NEG1_9BASI</name>
<evidence type="ECO:0000313" key="9">
    <source>
        <dbReference type="EMBL" id="KAE8271412.1"/>
    </source>
</evidence>
<feature type="region of interest" description="Disordered" evidence="6">
    <location>
        <begin position="137"/>
        <end position="329"/>
    </location>
</feature>
<dbReference type="InterPro" id="IPR000330">
    <property type="entry name" value="SNF2_N"/>
</dbReference>
<feature type="compositionally biased region" description="Basic residues" evidence="6">
    <location>
        <begin position="39"/>
        <end position="49"/>
    </location>
</feature>
<evidence type="ECO:0000256" key="1">
    <source>
        <dbReference type="ARBA" id="ARBA00004123"/>
    </source>
</evidence>
<dbReference type="GO" id="GO:0016787">
    <property type="term" value="F:hydrolase activity"/>
    <property type="evidence" value="ECO:0007669"/>
    <property type="project" value="UniProtKB-KW"/>
</dbReference>
<dbReference type="Pfam" id="PF00271">
    <property type="entry name" value="Helicase_C"/>
    <property type="match status" value="1"/>
</dbReference>
<dbReference type="InterPro" id="IPR002464">
    <property type="entry name" value="DNA/RNA_helicase_DEAH_CS"/>
</dbReference>
<dbReference type="Pfam" id="PF00176">
    <property type="entry name" value="SNF2-rel_dom"/>
    <property type="match status" value="1"/>
</dbReference>
<evidence type="ECO:0000256" key="4">
    <source>
        <dbReference type="ARBA" id="ARBA00022840"/>
    </source>
</evidence>
<reference evidence="9" key="2">
    <citation type="journal article" date="2019" name="IMA Fungus">
        <title>Genome sequencing and comparison of five Tilletia species to identify candidate genes for the detection of regulated species infecting wheat.</title>
        <authorList>
            <person name="Nguyen H.D.T."/>
            <person name="Sultana T."/>
            <person name="Kesanakurti P."/>
            <person name="Hambleton S."/>
        </authorList>
    </citation>
    <scope>NUCLEOTIDE SEQUENCE</scope>
    <source>
        <strain evidence="9">DAOMC 236422</strain>
    </source>
</reference>
<dbReference type="CDD" id="cd18793">
    <property type="entry name" value="SF2_C_SNF"/>
    <property type="match status" value="1"/>
</dbReference>
<evidence type="ECO:0000256" key="3">
    <source>
        <dbReference type="ARBA" id="ARBA00022801"/>
    </source>
</evidence>
<evidence type="ECO:0000256" key="5">
    <source>
        <dbReference type="ARBA" id="ARBA00023242"/>
    </source>
</evidence>
<feature type="region of interest" description="Disordered" evidence="6">
    <location>
        <begin position="1041"/>
        <end position="1238"/>
    </location>
</feature>
<feature type="compositionally biased region" description="Basic residues" evidence="6">
    <location>
        <begin position="998"/>
        <end position="1009"/>
    </location>
</feature>
<feature type="compositionally biased region" description="Basic and acidic residues" evidence="6">
    <location>
        <begin position="76"/>
        <end position="85"/>
    </location>
</feature>